<sequence>MKATVCLSAIVMSVGLTAASTASAAIDPSTERVLVKVCKALKTDNQARLRHVLKRNHLGYRQIAEGLRCNGQDALTFAMSHGAEGSAYYLARKANIDMSTLVAKLD</sequence>
<keyword evidence="1" id="KW-0732">Signal</keyword>
<reference evidence="2 3" key="1">
    <citation type="submission" date="2022-10" db="EMBL/GenBank/DDBJ databases">
        <title>Aestuariibacter sp. AA17 isolated from Montipora capitata coral fragment.</title>
        <authorList>
            <person name="Emsley S.A."/>
            <person name="Pfannmuller K.M."/>
            <person name="Loughran R.M."/>
            <person name="Shlafstein M."/>
            <person name="Papke E."/>
            <person name="Saw J.H."/>
            <person name="Ushijima B."/>
            <person name="Videau P."/>
        </authorList>
    </citation>
    <scope>NUCLEOTIDE SEQUENCE [LARGE SCALE GENOMIC DNA]</scope>
    <source>
        <strain evidence="2 3">AA17</strain>
    </source>
</reference>
<proteinExistence type="predicted"/>
<dbReference type="Pfam" id="PF12514">
    <property type="entry name" value="DUF3718"/>
    <property type="match status" value="1"/>
</dbReference>
<feature type="chain" id="PRO_5046625241" evidence="1">
    <location>
        <begin position="25"/>
        <end position="106"/>
    </location>
</feature>
<dbReference type="RefSeq" id="WP_263712083.1">
    <property type="nucleotide sequence ID" value="NZ_JAOWKX010000004.1"/>
</dbReference>
<name>A0ABT3A896_9ALTE</name>
<evidence type="ECO:0000313" key="3">
    <source>
        <dbReference type="Proteomes" id="UP001652504"/>
    </source>
</evidence>
<feature type="signal peptide" evidence="1">
    <location>
        <begin position="1"/>
        <end position="24"/>
    </location>
</feature>
<dbReference type="InterPro" id="IPR022193">
    <property type="entry name" value="DUF3718"/>
</dbReference>
<keyword evidence="3" id="KW-1185">Reference proteome</keyword>
<accession>A0ABT3A896</accession>
<dbReference type="Proteomes" id="UP001652504">
    <property type="component" value="Unassembled WGS sequence"/>
</dbReference>
<dbReference type="EMBL" id="JAOWKX010000004">
    <property type="protein sequence ID" value="MCV2884799.1"/>
    <property type="molecule type" value="Genomic_DNA"/>
</dbReference>
<evidence type="ECO:0000256" key="1">
    <source>
        <dbReference type="SAM" id="SignalP"/>
    </source>
</evidence>
<comment type="caution">
    <text evidence="2">The sequence shown here is derived from an EMBL/GenBank/DDBJ whole genome shotgun (WGS) entry which is preliminary data.</text>
</comment>
<gene>
    <name evidence="2" type="ORF">OE749_08835</name>
</gene>
<evidence type="ECO:0000313" key="2">
    <source>
        <dbReference type="EMBL" id="MCV2884799.1"/>
    </source>
</evidence>
<organism evidence="2 3">
    <name type="scientific">Fluctibacter corallii</name>
    <dbReference type="NCBI Taxonomy" id="2984329"/>
    <lineage>
        <taxon>Bacteria</taxon>
        <taxon>Pseudomonadati</taxon>
        <taxon>Pseudomonadota</taxon>
        <taxon>Gammaproteobacteria</taxon>
        <taxon>Alteromonadales</taxon>
        <taxon>Alteromonadaceae</taxon>
        <taxon>Fluctibacter</taxon>
    </lineage>
</organism>
<protein>
    <submittedName>
        <fullName evidence="2">DUF3718 domain-containing protein</fullName>
    </submittedName>
</protein>